<comment type="function">
    <text evidence="1">Controls the translation of a number of proteins (such as regA itself, rIIB and at least 35 others) by binding to their mRNA.</text>
</comment>
<dbReference type="InterPro" id="IPR002702">
    <property type="entry name" value="Transl_repress_RegA"/>
</dbReference>
<keyword evidence="3" id="KW-0678">Repressor</keyword>
<protein>
    <recommendedName>
        <fullName evidence="2">Translation repressor protein</fullName>
    </recommendedName>
</protein>
<accession>W0B0R5</accession>
<dbReference type="GeneID" id="18114133"/>
<evidence type="ECO:0000256" key="3">
    <source>
        <dbReference type="ARBA" id="ARBA00022491"/>
    </source>
</evidence>
<dbReference type="GO" id="GO:0003723">
    <property type="term" value="F:RNA binding"/>
    <property type="evidence" value="ECO:0007669"/>
    <property type="project" value="InterPro"/>
</dbReference>
<evidence type="ECO:0000313" key="6">
    <source>
        <dbReference type="Proteomes" id="UP000204195"/>
    </source>
</evidence>
<dbReference type="InterPro" id="IPR036516">
    <property type="entry name" value="Transl_repress_RegA_sf"/>
</dbReference>
<name>W0B0R5_9CAUD</name>
<keyword evidence="4" id="KW-0810">Translation regulation</keyword>
<evidence type="ECO:0000313" key="5">
    <source>
        <dbReference type="EMBL" id="AHE63455.1"/>
    </source>
</evidence>
<reference evidence="5 6" key="1">
    <citation type="journal article" date="2012" name="BMC Microbiol.">
        <title>Isolation and characterization of ZZ1, a novel lytic phage that infects Acinetobacter baumannii clinical isolates.</title>
        <authorList>
            <person name="Jin J."/>
            <person name="Li Z.J."/>
            <person name="Wang S.W."/>
            <person name="Wang S.M."/>
            <person name="Huang D.H."/>
            <person name="Li Y.H."/>
            <person name="Ma Y.Y."/>
            <person name="Wang J."/>
            <person name="Liu F."/>
            <person name="Chen X.D."/>
            <person name="Li G.X."/>
            <person name="Wang X.T."/>
            <person name="Wang Z.Q."/>
            <person name="Zhao G.Q."/>
        </authorList>
    </citation>
    <scope>NUCLEOTIDE SEQUENCE [LARGE SCALE GENOMIC DNA]</scope>
</reference>
<dbReference type="Pfam" id="PF01818">
    <property type="entry name" value="Translat_reg"/>
    <property type="match status" value="1"/>
</dbReference>
<sequence length="126" mass="14423">MIPIKLVQSENFLKVKETLTRMGIANQRDKVLYQSCHILKKQDPATGEPKFYIVHFKDMMRLDGKVVNISDEDVQRTVSIAKTLETWGLVEVEFAPPEIEVTNNFRVIKAAQKAEWTLKSKYVVGA</sequence>
<evidence type="ECO:0000256" key="2">
    <source>
        <dbReference type="ARBA" id="ARBA00017936"/>
    </source>
</evidence>
<keyword evidence="6" id="KW-1185">Reference proteome</keyword>
<dbReference type="RefSeq" id="YP_008992057.1">
    <property type="nucleotide sequence ID" value="NC_018087.3"/>
</dbReference>
<dbReference type="EMBL" id="HQ698922">
    <property type="protein sequence ID" value="AHE63455.1"/>
    <property type="molecule type" value="Genomic_DNA"/>
</dbReference>
<evidence type="ECO:0000256" key="1">
    <source>
        <dbReference type="ARBA" id="ARBA00003563"/>
    </source>
</evidence>
<dbReference type="SUPFAM" id="SSF55064">
    <property type="entry name" value="Translational regulator protein regA"/>
    <property type="match status" value="1"/>
</dbReference>
<organism evidence="5 6">
    <name type="scientific">Acinetobacter phage ZZ1</name>
    <dbReference type="NCBI Taxonomy" id="1049283"/>
    <lineage>
        <taxon>Viruses</taxon>
        <taxon>Duplodnaviria</taxon>
        <taxon>Heunggongvirae</taxon>
        <taxon>Uroviricota</taxon>
        <taxon>Caudoviricetes</taxon>
        <taxon>Pantevenvirales</taxon>
        <taxon>Straboviridae</taxon>
        <taxon>Twarogvirinae</taxon>
        <taxon>Zedzedvirus</taxon>
        <taxon>Zedzedvirus zz1</taxon>
    </lineage>
</organism>
<dbReference type="Proteomes" id="UP000204195">
    <property type="component" value="Segment"/>
</dbReference>
<dbReference type="OrthoDB" id="14181at10239"/>
<proteinExistence type="predicted"/>
<dbReference type="KEGG" id="vg:18114133"/>
<dbReference type="Gene3D" id="3.30.70.650">
    <property type="entry name" value="Translation repressor RegA"/>
    <property type="match status" value="1"/>
</dbReference>
<evidence type="ECO:0000256" key="4">
    <source>
        <dbReference type="ARBA" id="ARBA00022845"/>
    </source>
</evidence>
<gene>
    <name evidence="5" type="primary">regA</name>
    <name evidence="5" type="ORF">ZZ1p0104</name>
</gene>